<evidence type="ECO:0000313" key="2">
    <source>
        <dbReference type="EMBL" id="OGG17732.1"/>
    </source>
</evidence>
<feature type="transmembrane region" description="Helical" evidence="1">
    <location>
        <begin position="237"/>
        <end position="256"/>
    </location>
</feature>
<comment type="caution">
    <text evidence="2">The sequence shown here is derived from an EMBL/GenBank/DDBJ whole genome shotgun (WGS) entry which is preliminary data.</text>
</comment>
<feature type="transmembrane region" description="Helical" evidence="1">
    <location>
        <begin position="341"/>
        <end position="365"/>
    </location>
</feature>
<dbReference type="PANTHER" id="PTHR38454:SF1">
    <property type="entry name" value="INTEGRAL MEMBRANE PROTEIN"/>
    <property type="match status" value="1"/>
</dbReference>
<sequence length="736" mass="84425">MVTKIDNNNPYPNKSAVISSVYHKFLPFFGLALVSLIYFLRLFYPQQSIFMIPDFGQSDVLHLNLPLKEILRSSLLQNRWPLWSDSLAAGFPVLAEGQIGTFYLPNLILFKYLPLIPAYNLNLWISFFLSSAGLYLICRKLKFTVFVSFITSLIFSYGGFFAVHLNHFNLIQAASLLPLILYSYLRLTHKPSIINLIFFSFLLSQQVFTGHFYISFITFISLLIICLSFKKKLLPKFSVLFLGSLIAVLFSAIQILPTFELFQLSDRKSGLSFEEVTTFPYPASHLITFFNPYFFGTPETGSYPPFTSDWGIFWENTAYLGLLPLFLAPFTLFLPRKNHVLTFILLLAASLLLVLGKNSPVYLIFSLPPFNFFRVPSKFLLLTSFSLTILSGFTLNQITKKITNHFLLITFYLSLITIFFLDEFSFSYRYPPLTPASWWLSPPEIINLIDKNAGRIKTYGSEIAWNYIFLNSGWQIPSNYLPLKNSLYQNSNVLYGRPQISINTGGVIPRRTKILRLLTDNLQDDQSLNLLKLWSVKYIITVSPIENTAWQKLGKTPDEFNRPLFYLYQADSIYPLVYLTTKTVLVDTLDEFKRQLVSLDTLNLTVLIEDKNNQIPPSSEENQPLISVRNADLYRKEFQITSRHERLLVVNQSNYPGWTFYLDGQRIPTLNVNLNQPAIRIPPGSHQVKMEFISASFTKGKTITILAMITAFLAVSLAPFLSSNKRQNTRQPSFHP</sequence>
<proteinExistence type="predicted"/>
<keyword evidence="1" id="KW-0812">Transmembrane</keyword>
<gene>
    <name evidence="2" type="ORF">A3D78_02805</name>
</gene>
<organism evidence="2 3">
    <name type="scientific">Candidatus Gottesmanbacteria bacterium RIFCSPHIGHO2_02_FULL_39_14</name>
    <dbReference type="NCBI Taxonomy" id="1798383"/>
    <lineage>
        <taxon>Bacteria</taxon>
        <taxon>Candidatus Gottesmaniibacteriota</taxon>
    </lineage>
</organism>
<dbReference type="AlphaFoldDB" id="A0A1F6A033"/>
<dbReference type="STRING" id="1798383.A3D78_02805"/>
<dbReference type="EMBL" id="MFJM01000029">
    <property type="protein sequence ID" value="OGG17732.1"/>
    <property type="molecule type" value="Genomic_DNA"/>
</dbReference>
<accession>A0A1F6A033</accession>
<reference evidence="2 3" key="1">
    <citation type="journal article" date="2016" name="Nat. Commun.">
        <title>Thousands of microbial genomes shed light on interconnected biogeochemical processes in an aquifer system.</title>
        <authorList>
            <person name="Anantharaman K."/>
            <person name="Brown C.T."/>
            <person name="Hug L.A."/>
            <person name="Sharon I."/>
            <person name="Castelle C.J."/>
            <person name="Probst A.J."/>
            <person name="Thomas B.C."/>
            <person name="Singh A."/>
            <person name="Wilkins M.J."/>
            <person name="Karaoz U."/>
            <person name="Brodie E.L."/>
            <person name="Williams K.H."/>
            <person name="Hubbard S.S."/>
            <person name="Banfield J.F."/>
        </authorList>
    </citation>
    <scope>NUCLEOTIDE SEQUENCE [LARGE SCALE GENOMIC DNA]</scope>
</reference>
<dbReference type="PANTHER" id="PTHR38454">
    <property type="entry name" value="INTEGRAL MEMBRANE PROTEIN-RELATED"/>
    <property type="match status" value="1"/>
</dbReference>
<protein>
    <recommendedName>
        <fullName evidence="4">Membrane protein 6-pyruvoyl-tetrahydropterin synthase-related domain-containing protein</fullName>
    </recommendedName>
</protein>
<evidence type="ECO:0000313" key="3">
    <source>
        <dbReference type="Proteomes" id="UP000176253"/>
    </source>
</evidence>
<keyword evidence="1" id="KW-0472">Membrane</keyword>
<evidence type="ECO:0008006" key="4">
    <source>
        <dbReference type="Google" id="ProtNLM"/>
    </source>
</evidence>
<dbReference type="Proteomes" id="UP000176253">
    <property type="component" value="Unassembled WGS sequence"/>
</dbReference>
<feature type="transmembrane region" description="Helical" evidence="1">
    <location>
        <begin position="317"/>
        <end position="334"/>
    </location>
</feature>
<feature type="transmembrane region" description="Helical" evidence="1">
    <location>
        <begin position="214"/>
        <end position="230"/>
    </location>
</feature>
<keyword evidence="1" id="KW-1133">Transmembrane helix</keyword>
<feature type="transmembrane region" description="Helical" evidence="1">
    <location>
        <begin position="402"/>
        <end position="421"/>
    </location>
</feature>
<feature type="transmembrane region" description="Helical" evidence="1">
    <location>
        <begin position="377"/>
        <end position="395"/>
    </location>
</feature>
<evidence type="ECO:0000256" key="1">
    <source>
        <dbReference type="SAM" id="Phobius"/>
    </source>
</evidence>
<dbReference type="InterPro" id="IPR018580">
    <property type="entry name" value="Uncharacterised_YfhO"/>
</dbReference>
<feature type="transmembrane region" description="Helical" evidence="1">
    <location>
        <begin position="116"/>
        <end position="136"/>
    </location>
</feature>
<feature type="transmembrane region" description="Helical" evidence="1">
    <location>
        <begin position="703"/>
        <end position="721"/>
    </location>
</feature>
<feature type="transmembrane region" description="Helical" evidence="1">
    <location>
        <begin position="25"/>
        <end position="44"/>
    </location>
</feature>
<feature type="transmembrane region" description="Helical" evidence="1">
    <location>
        <begin position="143"/>
        <end position="162"/>
    </location>
</feature>
<name>A0A1F6A033_9BACT</name>